<dbReference type="AlphaFoldDB" id="A0A1U7CPW9"/>
<keyword evidence="3" id="KW-1185">Reference proteome</keyword>
<dbReference type="OrthoDB" id="232227at2"/>
<sequence length="519" mass="56471">MRIGIRLGGAMFGMIVTMMGTIARADSAERVVAIPLGGSLESQSGDHHYGVYVPTRFGGELTIKATEGKVEEIKGPNGVVRTNGQDVGVDQHGWFTFRIVGAKKPFTVETKFIQTAQSAKKPWNFYYWPTKADALHEPWAGGNARVDTVEVKGDDVLLHAPGSYIEPGKDIILAGPNGLLESLPAAGDDATWFPNLYDDLYWLGPKNTLFQTPSPMLKYDQLFGTSARQWEARYSQNNDISRWPGHCLGGAVASIAFNDPVPAPGSGMTKDELKALYAELGENHLNHRIGDYATDIPPGPPRPGPDETDWKVSRVHAMLETHIRGERIALLANMRAFPPRGTPSEVWNQAIYKYTANVKAMPGRGPRAVLIDIQVHTNSGSSLNGQDDKDRVVQYQYSLVYGLDGKVDESNPAAADWISVGGEALYAPLNVLQVLDSQWAGHNPYVNLANVQSLDLANGGGRDARFAGKRPDFLPVAQYEAGRAPLGGNTPMFASGNEQPDPSQGPRRSGGFFRTMFGR</sequence>
<name>A0A1U7CPW9_9BACT</name>
<accession>A0A1U7CPW9</accession>
<dbReference type="Proteomes" id="UP000186309">
    <property type="component" value="Chromosome"/>
</dbReference>
<protein>
    <submittedName>
        <fullName evidence="2">Uncharacterized protein</fullName>
    </submittedName>
</protein>
<dbReference type="KEGG" id="pbor:BSF38_02416"/>
<evidence type="ECO:0000256" key="1">
    <source>
        <dbReference type="SAM" id="MobiDB-lite"/>
    </source>
</evidence>
<gene>
    <name evidence="2" type="ORF">BSF38_02416</name>
</gene>
<evidence type="ECO:0000313" key="3">
    <source>
        <dbReference type="Proteomes" id="UP000186309"/>
    </source>
</evidence>
<proteinExistence type="predicted"/>
<evidence type="ECO:0000313" key="2">
    <source>
        <dbReference type="EMBL" id="APW60923.1"/>
    </source>
</evidence>
<reference evidence="3" key="1">
    <citation type="submission" date="2016-12" db="EMBL/GenBank/DDBJ databases">
        <title>Comparative genomics of four Isosphaeraceae planctomycetes: a common pool of plasmids and glycoside hydrolase genes.</title>
        <authorList>
            <person name="Ivanova A."/>
        </authorList>
    </citation>
    <scope>NUCLEOTIDE SEQUENCE [LARGE SCALE GENOMIC DNA]</scope>
    <source>
        <strain evidence="3">PX4</strain>
    </source>
</reference>
<feature type="region of interest" description="Disordered" evidence="1">
    <location>
        <begin position="487"/>
        <end position="511"/>
    </location>
</feature>
<organism evidence="2 3">
    <name type="scientific">Paludisphaera borealis</name>
    <dbReference type="NCBI Taxonomy" id="1387353"/>
    <lineage>
        <taxon>Bacteria</taxon>
        <taxon>Pseudomonadati</taxon>
        <taxon>Planctomycetota</taxon>
        <taxon>Planctomycetia</taxon>
        <taxon>Isosphaerales</taxon>
        <taxon>Isosphaeraceae</taxon>
        <taxon>Paludisphaera</taxon>
    </lineage>
</organism>
<dbReference type="EMBL" id="CP019082">
    <property type="protein sequence ID" value="APW60923.1"/>
    <property type="molecule type" value="Genomic_DNA"/>
</dbReference>